<sequence length="101" mass="12123">DNIKKWRSEIQELEEKIHKEEAKKEHYVALAVEVPRAKIEELAHEGIQHYSDRLAVQKEVELLASEKEVLQRKLVHIQEQYQRFRTTNKAQDSPFSSWHYK</sequence>
<dbReference type="Proteomes" id="UP000236291">
    <property type="component" value="Unassembled WGS sequence"/>
</dbReference>
<feature type="coiled-coil region" evidence="1">
    <location>
        <begin position="3"/>
        <end position="80"/>
    </location>
</feature>
<proteinExistence type="predicted"/>
<reference evidence="2 3" key="2">
    <citation type="journal article" date="2017" name="Front. Plant Sci.">
        <title>Gene Classification and Mining of Molecular Markers Useful in Red Clover (Trifolium pratense) Breeding.</title>
        <authorList>
            <person name="Istvanek J."/>
            <person name="Dluhosova J."/>
            <person name="Dluhos P."/>
            <person name="Patkova L."/>
            <person name="Nedelnik J."/>
            <person name="Repkova J."/>
        </authorList>
    </citation>
    <scope>NUCLEOTIDE SEQUENCE [LARGE SCALE GENOMIC DNA]</scope>
    <source>
        <strain evidence="3">cv. Tatra</strain>
        <tissue evidence="2">Young leaves</tissue>
    </source>
</reference>
<feature type="non-terminal residue" evidence="2">
    <location>
        <position position="1"/>
    </location>
</feature>
<comment type="caution">
    <text evidence="2">The sequence shown here is derived from an EMBL/GenBank/DDBJ whole genome shotgun (WGS) entry which is preliminary data.</text>
</comment>
<accession>A0A2K3K761</accession>
<evidence type="ECO:0000313" key="2">
    <source>
        <dbReference type="EMBL" id="PNX62130.1"/>
    </source>
</evidence>
<name>A0A2K3K761_TRIPR</name>
<dbReference type="EMBL" id="ASHM01086903">
    <property type="protein sequence ID" value="PNX62130.1"/>
    <property type="molecule type" value="Genomic_DNA"/>
</dbReference>
<evidence type="ECO:0000256" key="1">
    <source>
        <dbReference type="SAM" id="Coils"/>
    </source>
</evidence>
<reference evidence="2 3" key="1">
    <citation type="journal article" date="2014" name="Am. J. Bot.">
        <title>Genome assembly and annotation for red clover (Trifolium pratense; Fabaceae).</title>
        <authorList>
            <person name="Istvanek J."/>
            <person name="Jaros M."/>
            <person name="Krenek A."/>
            <person name="Repkova J."/>
        </authorList>
    </citation>
    <scope>NUCLEOTIDE SEQUENCE [LARGE SCALE GENOMIC DNA]</scope>
    <source>
        <strain evidence="3">cv. Tatra</strain>
        <tissue evidence="2">Young leaves</tissue>
    </source>
</reference>
<gene>
    <name evidence="2" type="ORF">L195_g052812</name>
</gene>
<organism evidence="2 3">
    <name type="scientific">Trifolium pratense</name>
    <name type="common">Red clover</name>
    <dbReference type="NCBI Taxonomy" id="57577"/>
    <lineage>
        <taxon>Eukaryota</taxon>
        <taxon>Viridiplantae</taxon>
        <taxon>Streptophyta</taxon>
        <taxon>Embryophyta</taxon>
        <taxon>Tracheophyta</taxon>
        <taxon>Spermatophyta</taxon>
        <taxon>Magnoliopsida</taxon>
        <taxon>eudicotyledons</taxon>
        <taxon>Gunneridae</taxon>
        <taxon>Pentapetalae</taxon>
        <taxon>rosids</taxon>
        <taxon>fabids</taxon>
        <taxon>Fabales</taxon>
        <taxon>Fabaceae</taxon>
        <taxon>Papilionoideae</taxon>
        <taxon>50 kb inversion clade</taxon>
        <taxon>NPAAA clade</taxon>
        <taxon>Hologalegina</taxon>
        <taxon>IRL clade</taxon>
        <taxon>Trifolieae</taxon>
        <taxon>Trifolium</taxon>
    </lineage>
</organism>
<protein>
    <submittedName>
        <fullName evidence="2">Uncharacterized protein</fullName>
    </submittedName>
</protein>
<keyword evidence="1" id="KW-0175">Coiled coil</keyword>
<dbReference type="AlphaFoldDB" id="A0A2K3K761"/>
<evidence type="ECO:0000313" key="3">
    <source>
        <dbReference type="Proteomes" id="UP000236291"/>
    </source>
</evidence>